<sequence>MYFTSSLAAGIFPSGTLFPLDHLEPSFSQDGYDLIVASTSNELLCDVASTFNSIFTFPSKTPCDHSTLDW</sequence>
<keyword evidence="2" id="KW-1185">Reference proteome</keyword>
<name>A0A840CP87_9BACT</name>
<evidence type="ECO:0000313" key="1">
    <source>
        <dbReference type="EMBL" id="MBB4035354.1"/>
    </source>
</evidence>
<dbReference type="RefSeq" id="WP_183306281.1">
    <property type="nucleotide sequence ID" value="NZ_JACIEP010000003.1"/>
</dbReference>
<dbReference type="EMBL" id="JACIEP010000003">
    <property type="protein sequence ID" value="MBB4035354.1"/>
    <property type="molecule type" value="Genomic_DNA"/>
</dbReference>
<comment type="caution">
    <text evidence="1">The sequence shown here is derived from an EMBL/GenBank/DDBJ whole genome shotgun (WGS) entry which is preliminary data.</text>
</comment>
<organism evidence="1 2">
    <name type="scientific">Dysgonomonas hofstadii</name>
    <dbReference type="NCBI Taxonomy" id="637886"/>
    <lineage>
        <taxon>Bacteria</taxon>
        <taxon>Pseudomonadati</taxon>
        <taxon>Bacteroidota</taxon>
        <taxon>Bacteroidia</taxon>
        <taxon>Bacteroidales</taxon>
        <taxon>Dysgonomonadaceae</taxon>
        <taxon>Dysgonomonas</taxon>
    </lineage>
</organism>
<dbReference type="Proteomes" id="UP000555103">
    <property type="component" value="Unassembled WGS sequence"/>
</dbReference>
<dbReference type="AlphaFoldDB" id="A0A840CP87"/>
<reference evidence="1 2" key="1">
    <citation type="submission" date="2020-08" db="EMBL/GenBank/DDBJ databases">
        <title>Genomic Encyclopedia of Type Strains, Phase IV (KMG-IV): sequencing the most valuable type-strain genomes for metagenomic binning, comparative biology and taxonomic classification.</title>
        <authorList>
            <person name="Goeker M."/>
        </authorList>
    </citation>
    <scope>NUCLEOTIDE SEQUENCE [LARGE SCALE GENOMIC DNA]</scope>
    <source>
        <strain evidence="1 2">DSM 104969</strain>
    </source>
</reference>
<accession>A0A840CP87</accession>
<evidence type="ECO:0000313" key="2">
    <source>
        <dbReference type="Proteomes" id="UP000555103"/>
    </source>
</evidence>
<proteinExistence type="predicted"/>
<gene>
    <name evidence="1" type="ORF">GGR21_001243</name>
</gene>
<protein>
    <submittedName>
        <fullName evidence="1">Uncharacterized protein</fullName>
    </submittedName>
</protein>